<evidence type="ECO:0000256" key="1">
    <source>
        <dbReference type="SAM" id="Phobius"/>
    </source>
</evidence>
<dbReference type="EMBL" id="JACAGC010000012">
    <property type="protein sequence ID" value="KAF6327555.1"/>
    <property type="molecule type" value="Genomic_DNA"/>
</dbReference>
<feature type="transmembrane region" description="Helical" evidence="1">
    <location>
        <begin position="42"/>
        <end position="75"/>
    </location>
</feature>
<keyword evidence="1" id="KW-0472">Membrane</keyword>
<proteinExistence type="predicted"/>
<protein>
    <submittedName>
        <fullName evidence="2">Uncharacterized protein</fullName>
    </submittedName>
</protein>
<dbReference type="Proteomes" id="UP000585614">
    <property type="component" value="Unassembled WGS sequence"/>
</dbReference>
<gene>
    <name evidence="2" type="ORF">mRhiFer1_008271</name>
</gene>
<accession>A0A7J7VQS8</accession>
<evidence type="ECO:0000313" key="3">
    <source>
        <dbReference type="Proteomes" id="UP000585614"/>
    </source>
</evidence>
<dbReference type="AlphaFoldDB" id="A0A7J7VQS8"/>
<comment type="caution">
    <text evidence="2">The sequence shown here is derived from an EMBL/GenBank/DDBJ whole genome shotgun (WGS) entry which is preliminary data.</text>
</comment>
<organism evidence="2 3">
    <name type="scientific">Rhinolophus ferrumequinum</name>
    <name type="common">Greater horseshoe bat</name>
    <dbReference type="NCBI Taxonomy" id="59479"/>
    <lineage>
        <taxon>Eukaryota</taxon>
        <taxon>Metazoa</taxon>
        <taxon>Chordata</taxon>
        <taxon>Craniata</taxon>
        <taxon>Vertebrata</taxon>
        <taxon>Euteleostomi</taxon>
        <taxon>Mammalia</taxon>
        <taxon>Eutheria</taxon>
        <taxon>Laurasiatheria</taxon>
        <taxon>Chiroptera</taxon>
        <taxon>Yinpterochiroptera</taxon>
        <taxon>Rhinolophoidea</taxon>
        <taxon>Rhinolophidae</taxon>
        <taxon>Rhinolophinae</taxon>
        <taxon>Rhinolophus</taxon>
    </lineage>
</organism>
<name>A0A7J7VQS8_RHIFE</name>
<sequence length="126" mass="13896">MLSGLPPYNLRFSFQSTLSSLISGLLLRLAKASKPHPQFSSFSLSLCTILLSSSFAFFPCAIFSSLILSISLSLLPLRIGKTIERGVLRPAFSSHFCPCNSDICILSGLLIPWIQILFMRVLDEMP</sequence>
<reference evidence="2 3" key="1">
    <citation type="journal article" date="2020" name="Nature">
        <title>Six reference-quality genomes reveal evolution of bat adaptations.</title>
        <authorList>
            <person name="Jebb D."/>
            <person name="Huang Z."/>
            <person name="Pippel M."/>
            <person name="Hughes G.M."/>
            <person name="Lavrichenko K."/>
            <person name="Devanna P."/>
            <person name="Winkler S."/>
            <person name="Jermiin L.S."/>
            <person name="Skirmuntt E.C."/>
            <person name="Katzourakis A."/>
            <person name="Burkitt-Gray L."/>
            <person name="Ray D.A."/>
            <person name="Sullivan K.A.M."/>
            <person name="Roscito J.G."/>
            <person name="Kirilenko B.M."/>
            <person name="Davalos L.M."/>
            <person name="Corthals A.P."/>
            <person name="Power M.L."/>
            <person name="Jones G."/>
            <person name="Ransome R.D."/>
            <person name="Dechmann D.K.N."/>
            <person name="Locatelli A.G."/>
            <person name="Puechmaille S.J."/>
            <person name="Fedrigo O."/>
            <person name="Jarvis E.D."/>
            <person name="Hiller M."/>
            <person name="Vernes S.C."/>
            <person name="Myers E.W."/>
            <person name="Teeling E.C."/>
        </authorList>
    </citation>
    <scope>NUCLEOTIDE SEQUENCE [LARGE SCALE GENOMIC DNA]</scope>
    <source>
        <strain evidence="2">MRhiFer1</strain>
        <tissue evidence="2">Lung</tissue>
    </source>
</reference>
<keyword evidence="1" id="KW-1133">Transmembrane helix</keyword>
<keyword evidence="1" id="KW-0812">Transmembrane</keyword>
<evidence type="ECO:0000313" key="2">
    <source>
        <dbReference type="EMBL" id="KAF6327555.1"/>
    </source>
</evidence>